<comment type="caution">
    <text evidence="1">The sequence shown here is derived from an EMBL/GenBank/DDBJ whole genome shotgun (WGS) entry which is preliminary data.</text>
</comment>
<keyword evidence="2" id="KW-1185">Reference proteome</keyword>
<dbReference type="Proteomes" id="UP000538666">
    <property type="component" value="Unassembled WGS sequence"/>
</dbReference>
<organism evidence="1 2">
    <name type="scientific">Silvibacterium bohemicum</name>
    <dbReference type="NCBI Taxonomy" id="1577686"/>
    <lineage>
        <taxon>Bacteria</taxon>
        <taxon>Pseudomonadati</taxon>
        <taxon>Acidobacteriota</taxon>
        <taxon>Terriglobia</taxon>
        <taxon>Terriglobales</taxon>
        <taxon>Acidobacteriaceae</taxon>
        <taxon>Silvibacterium</taxon>
    </lineage>
</organism>
<protein>
    <submittedName>
        <fullName evidence="1">Uncharacterized protein</fullName>
    </submittedName>
</protein>
<dbReference type="RefSeq" id="WP_156186050.1">
    <property type="nucleotide sequence ID" value="NZ_JACHEK010000007.1"/>
</dbReference>
<evidence type="ECO:0000313" key="2">
    <source>
        <dbReference type="Proteomes" id="UP000538666"/>
    </source>
</evidence>
<proteinExistence type="predicted"/>
<dbReference type="EMBL" id="JACHEK010000007">
    <property type="protein sequence ID" value="MBB6145587.1"/>
    <property type="molecule type" value="Genomic_DNA"/>
</dbReference>
<evidence type="ECO:0000313" key="1">
    <source>
        <dbReference type="EMBL" id="MBB6145587.1"/>
    </source>
</evidence>
<gene>
    <name evidence="1" type="ORF">HNQ77_003548</name>
</gene>
<sequence>MMLANEQCALRCKIIRAKACLAVFEWAIVGIVDGERARLYDTGQKKWLVAAIPVTRSAPNLHADEPPPHNGVV</sequence>
<reference evidence="1 2" key="1">
    <citation type="submission" date="2020-08" db="EMBL/GenBank/DDBJ databases">
        <title>Genomic Encyclopedia of Type Strains, Phase IV (KMG-IV): sequencing the most valuable type-strain genomes for metagenomic binning, comparative biology and taxonomic classification.</title>
        <authorList>
            <person name="Goeker M."/>
        </authorList>
    </citation>
    <scope>NUCLEOTIDE SEQUENCE [LARGE SCALE GENOMIC DNA]</scope>
    <source>
        <strain evidence="1 2">DSM 103733</strain>
    </source>
</reference>
<dbReference type="AlphaFoldDB" id="A0A841JYV7"/>
<name>A0A841JYV7_9BACT</name>
<accession>A0A841JYV7</accession>